<dbReference type="RefSeq" id="WP_051166759.1">
    <property type="nucleotide sequence ID" value="NZ_ATTO01000085.1"/>
</dbReference>
<dbReference type="HOGENOM" id="CLU_1169930_0_0_5"/>
<dbReference type="GO" id="GO:0006354">
    <property type="term" value="P:DNA-templated transcription elongation"/>
    <property type="evidence" value="ECO:0007669"/>
    <property type="project" value="InterPro"/>
</dbReference>
<organism evidence="4 5">
    <name type="scientific">Rhizobium favelukesii</name>
    <dbReference type="NCBI Taxonomy" id="348824"/>
    <lineage>
        <taxon>Bacteria</taxon>
        <taxon>Pseudomonadati</taxon>
        <taxon>Pseudomonadota</taxon>
        <taxon>Alphaproteobacteria</taxon>
        <taxon>Hyphomicrobiales</taxon>
        <taxon>Rhizobiaceae</taxon>
        <taxon>Rhizobium/Agrobacterium group</taxon>
        <taxon>Rhizobium</taxon>
    </lineage>
</organism>
<evidence type="ECO:0000259" key="3">
    <source>
        <dbReference type="Pfam" id="PF02357"/>
    </source>
</evidence>
<dbReference type="AlphaFoldDB" id="W6RC52"/>
<sequence>MQTLNRAFNPSNEERLAKETKAEELTFRGLRSEEGRQGGQELWFAVKAVPGSQRSPSTPANDDRAPSLSLVERSLANAGFECFMPTYRLVVRHHRNRKLIEKRFPIFTGYVFVNLPKRRFVEVEAVEGVGKLLKFSRTYGEEPEPFSFPQETIDRLRFTEWFEDQQFLSRKAYEVRQDEVDRELKAMKNAKSKGSRKIRSAHYSELAGSLSRSMTSPSSRSLVMETMAQLLKLSGTA</sequence>
<dbReference type="Gene3D" id="3.30.70.940">
    <property type="entry name" value="NusG, N-terminal domain"/>
    <property type="match status" value="1"/>
</dbReference>
<reference evidence="4" key="1">
    <citation type="submission" date="2013-11" db="EMBL/GenBank/DDBJ databases">
        <title>Draft genome sequence of the broad-host-range Rhizobium sp. LPU83 strain, a member of the low-genetic diversity Oregon-like Rhizobium sp. group.</title>
        <authorList>
            <person name="Wibberg D."/>
            <person name="Puehler A."/>
            <person name="Schlueter A."/>
        </authorList>
    </citation>
    <scope>NUCLEOTIDE SEQUENCE [LARGE SCALE GENOMIC DNA]</scope>
    <source>
        <strain evidence="4">LPU83</strain>
    </source>
</reference>
<dbReference type="Pfam" id="PF02357">
    <property type="entry name" value="NusG"/>
    <property type="match status" value="1"/>
</dbReference>
<keyword evidence="1" id="KW-0804">Transcription</keyword>
<dbReference type="PATRIC" id="fig|348824.6.peg.632"/>
<keyword evidence="5" id="KW-1185">Reference proteome</keyword>
<accession>W6RC52</accession>
<dbReference type="eggNOG" id="COG0250">
    <property type="taxonomic scope" value="Bacteria"/>
</dbReference>
<feature type="region of interest" description="Disordered" evidence="2">
    <location>
        <begin position="1"/>
        <end position="20"/>
    </location>
</feature>
<evidence type="ECO:0000313" key="4">
    <source>
        <dbReference type="EMBL" id="CDM56273.1"/>
    </source>
</evidence>
<proteinExistence type="predicted"/>
<feature type="compositionally biased region" description="Polar residues" evidence="2">
    <location>
        <begin position="1"/>
        <end position="11"/>
    </location>
</feature>
<dbReference type="EMBL" id="HG916852">
    <property type="protein sequence ID" value="CDM56273.1"/>
    <property type="molecule type" value="Genomic_DNA"/>
</dbReference>
<evidence type="ECO:0000256" key="2">
    <source>
        <dbReference type="SAM" id="MobiDB-lite"/>
    </source>
</evidence>
<name>W6RC52_9HYPH</name>
<dbReference type="InterPro" id="IPR006645">
    <property type="entry name" value="NGN-like_dom"/>
</dbReference>
<protein>
    <recommendedName>
        <fullName evidence="3">NusG-like N-terminal domain-containing protein</fullName>
    </recommendedName>
</protein>
<evidence type="ECO:0000256" key="1">
    <source>
        <dbReference type="ARBA" id="ARBA00023163"/>
    </source>
</evidence>
<dbReference type="SUPFAM" id="SSF82679">
    <property type="entry name" value="N-utilization substance G protein NusG, N-terminal domain"/>
    <property type="match status" value="1"/>
</dbReference>
<evidence type="ECO:0000313" key="5">
    <source>
        <dbReference type="Proteomes" id="UP000019443"/>
    </source>
</evidence>
<gene>
    <name evidence="4" type="ORF">LPU83_0591</name>
</gene>
<feature type="domain" description="NusG-like N-terminal" evidence="3">
    <location>
        <begin position="71"/>
        <end position="157"/>
    </location>
</feature>
<dbReference type="KEGG" id="rhl:LPU83_0591"/>
<dbReference type="InterPro" id="IPR036735">
    <property type="entry name" value="NGN_dom_sf"/>
</dbReference>
<dbReference type="Proteomes" id="UP000019443">
    <property type="component" value="Chromosome"/>
</dbReference>